<dbReference type="AlphaFoldDB" id="V2UEP8"/>
<evidence type="ECO:0000313" key="2">
    <source>
        <dbReference type="EMBL" id="ESK47060.1"/>
    </source>
</evidence>
<evidence type="ECO:0008006" key="4">
    <source>
        <dbReference type="Google" id="ProtNLM"/>
    </source>
</evidence>
<sequence length="167" mass="19017">MQQSLYKLMFFSLILILTACNSNEAVGLSNNNEVKKTIISEFSKMNIGGDFKLFSKSGEIKKIENTDIVDNCLYAESKDGDVDYLVFSNKISTATYLNSVFLGINSSELKSKINDLSLIRSEYDEATYYLQYDLDERYGVKFYLVDDKVIEVTYGLLDKLQYQEGCS</sequence>
<dbReference type="PROSITE" id="PS51257">
    <property type="entry name" value="PROKAR_LIPOPROTEIN"/>
    <property type="match status" value="1"/>
</dbReference>
<keyword evidence="3" id="KW-1185">Reference proteome</keyword>
<dbReference type="RefSeq" id="WP_016658979.1">
    <property type="nucleotide sequence ID" value="NZ_BBSF01000041.1"/>
</dbReference>
<organism evidence="2 3">
    <name type="scientific">Acinetobacter indicus CIP 110367</name>
    <dbReference type="NCBI Taxonomy" id="1341679"/>
    <lineage>
        <taxon>Bacteria</taxon>
        <taxon>Pseudomonadati</taxon>
        <taxon>Pseudomonadota</taxon>
        <taxon>Gammaproteobacteria</taxon>
        <taxon>Moraxellales</taxon>
        <taxon>Moraxellaceae</taxon>
        <taxon>Acinetobacter</taxon>
    </lineage>
</organism>
<proteinExistence type="predicted"/>
<name>V2UEP8_9GAMM</name>
<dbReference type="eggNOG" id="ENOG503037M">
    <property type="taxonomic scope" value="Bacteria"/>
</dbReference>
<feature type="signal peptide" evidence="1">
    <location>
        <begin position="1"/>
        <end position="24"/>
    </location>
</feature>
<dbReference type="EMBL" id="AYET01000007">
    <property type="protein sequence ID" value="ESK47060.1"/>
    <property type="molecule type" value="Genomic_DNA"/>
</dbReference>
<reference evidence="2 3" key="1">
    <citation type="submission" date="2013-10" db="EMBL/GenBank/DDBJ databases">
        <title>The Genome Sequence of Acinetobacter indicus CIP 110367.</title>
        <authorList>
            <consortium name="The Broad Institute Genomics Platform"/>
            <consortium name="The Broad Institute Genome Sequencing Center for Infectious Disease"/>
            <person name="Cerqueira G."/>
            <person name="Feldgarden M."/>
            <person name="Courvalin P."/>
            <person name="Grillot-Courvalin C."/>
            <person name="Clermont D."/>
            <person name="Rocha E."/>
            <person name="Yoon E.-J."/>
            <person name="Nemec A."/>
            <person name="Young S.K."/>
            <person name="Zeng Q."/>
            <person name="Gargeya S."/>
            <person name="Fitzgerald M."/>
            <person name="Abouelleil A."/>
            <person name="Alvarado L."/>
            <person name="Berlin A.M."/>
            <person name="Chapman S.B."/>
            <person name="Gainer-Dewar J."/>
            <person name="Goldberg J."/>
            <person name="Gnerre S."/>
            <person name="Griggs A."/>
            <person name="Gujja S."/>
            <person name="Hansen M."/>
            <person name="Howarth C."/>
            <person name="Imamovic A."/>
            <person name="Ireland A."/>
            <person name="Larimer J."/>
            <person name="McCowan C."/>
            <person name="Murphy C."/>
            <person name="Pearson M."/>
            <person name="Poon T.W."/>
            <person name="Priest M."/>
            <person name="Roberts A."/>
            <person name="Saif S."/>
            <person name="Shea T."/>
            <person name="Sykes S."/>
            <person name="Wortman J."/>
            <person name="Nusbaum C."/>
            <person name="Birren B."/>
        </authorList>
    </citation>
    <scope>NUCLEOTIDE SEQUENCE [LARGE SCALE GENOMIC DNA]</scope>
    <source>
        <strain evidence="2 3">CIP 110367</strain>
    </source>
</reference>
<gene>
    <name evidence="2" type="ORF">P253_02615</name>
</gene>
<protein>
    <recommendedName>
        <fullName evidence="4">Lipoprotein</fullName>
    </recommendedName>
</protein>
<evidence type="ECO:0000313" key="3">
    <source>
        <dbReference type="Proteomes" id="UP000018415"/>
    </source>
</evidence>
<dbReference type="PATRIC" id="fig|1341679.3.peg.2534"/>
<dbReference type="Proteomes" id="UP000018415">
    <property type="component" value="Unassembled WGS sequence"/>
</dbReference>
<feature type="chain" id="PRO_5004711947" description="Lipoprotein" evidence="1">
    <location>
        <begin position="25"/>
        <end position="167"/>
    </location>
</feature>
<comment type="caution">
    <text evidence="2">The sequence shown here is derived from an EMBL/GenBank/DDBJ whole genome shotgun (WGS) entry which is preliminary data.</text>
</comment>
<accession>V2UEP8</accession>
<dbReference type="HOGENOM" id="CLU_1623589_0_0_6"/>
<keyword evidence="1" id="KW-0732">Signal</keyword>
<evidence type="ECO:0000256" key="1">
    <source>
        <dbReference type="SAM" id="SignalP"/>
    </source>
</evidence>